<comment type="caution">
    <text evidence="1">The sequence shown here is derived from an EMBL/GenBank/DDBJ whole genome shotgun (WGS) entry which is preliminary data.</text>
</comment>
<dbReference type="Pfam" id="PF19813">
    <property type="entry name" value="DUF6296"/>
    <property type="match status" value="1"/>
</dbReference>
<protein>
    <submittedName>
        <fullName evidence="1">Uncharacterized protein</fullName>
    </submittedName>
</protein>
<sequence>MALPSRYAVTLPGPVGGHGAAKVVVVQLLHDDGSRPADPVWGDIDGLWRMRIVGEAATVLRAPSEYEGRQLCLHAVPLP</sequence>
<dbReference type="EMBL" id="BAAANT010000035">
    <property type="protein sequence ID" value="GAA2152670.1"/>
    <property type="molecule type" value="Genomic_DNA"/>
</dbReference>
<name>A0ABN3A2J1_9ACTN</name>
<keyword evidence="2" id="KW-1185">Reference proteome</keyword>
<gene>
    <name evidence="1" type="ORF">GCM10009760_49610</name>
</gene>
<evidence type="ECO:0000313" key="2">
    <source>
        <dbReference type="Proteomes" id="UP001422759"/>
    </source>
</evidence>
<accession>A0ABN3A2J1</accession>
<evidence type="ECO:0000313" key="1">
    <source>
        <dbReference type="EMBL" id="GAA2152670.1"/>
    </source>
</evidence>
<dbReference type="InterPro" id="IPR046263">
    <property type="entry name" value="DUF6296"/>
</dbReference>
<proteinExistence type="predicted"/>
<dbReference type="Proteomes" id="UP001422759">
    <property type="component" value="Unassembled WGS sequence"/>
</dbReference>
<reference evidence="1 2" key="1">
    <citation type="journal article" date="2019" name="Int. J. Syst. Evol. Microbiol.">
        <title>The Global Catalogue of Microorganisms (GCM) 10K type strain sequencing project: providing services to taxonomists for standard genome sequencing and annotation.</title>
        <authorList>
            <consortium name="The Broad Institute Genomics Platform"/>
            <consortium name="The Broad Institute Genome Sequencing Center for Infectious Disease"/>
            <person name="Wu L."/>
            <person name="Ma J."/>
        </authorList>
    </citation>
    <scope>NUCLEOTIDE SEQUENCE [LARGE SCALE GENOMIC DNA]</scope>
    <source>
        <strain evidence="1 2">JCM 14560</strain>
    </source>
</reference>
<organism evidence="1 2">
    <name type="scientific">Kitasatospora kazusensis</name>
    <dbReference type="NCBI Taxonomy" id="407974"/>
    <lineage>
        <taxon>Bacteria</taxon>
        <taxon>Bacillati</taxon>
        <taxon>Actinomycetota</taxon>
        <taxon>Actinomycetes</taxon>
        <taxon>Kitasatosporales</taxon>
        <taxon>Streptomycetaceae</taxon>
        <taxon>Kitasatospora</taxon>
    </lineage>
</organism>
<dbReference type="RefSeq" id="WP_344468162.1">
    <property type="nucleotide sequence ID" value="NZ_BAAANT010000035.1"/>
</dbReference>